<name>A0A3P8AV05_9BILA</name>
<dbReference type="InterPro" id="IPR000242">
    <property type="entry name" value="PTP_cat"/>
</dbReference>
<gene>
    <name evidence="2" type="ORF">SBAD_LOCUS8634</name>
</gene>
<dbReference type="CDD" id="cd00047">
    <property type="entry name" value="PTPc"/>
    <property type="match status" value="1"/>
</dbReference>
<protein>
    <recommendedName>
        <fullName evidence="1">Tyrosine-protein phosphatase domain-containing protein</fullName>
    </recommendedName>
</protein>
<dbReference type="EMBL" id="UZAM01011809">
    <property type="protein sequence ID" value="VDP18322.1"/>
    <property type="molecule type" value="Genomic_DNA"/>
</dbReference>
<reference evidence="2 3" key="1">
    <citation type="submission" date="2018-11" db="EMBL/GenBank/DDBJ databases">
        <authorList>
            <consortium name="Pathogen Informatics"/>
        </authorList>
    </citation>
    <scope>NUCLEOTIDE SEQUENCE [LARGE SCALE GENOMIC DNA]</scope>
</reference>
<dbReference type="OrthoDB" id="10253954at2759"/>
<dbReference type="PROSITE" id="PS50055">
    <property type="entry name" value="TYR_PHOSPHATASE_PTP"/>
    <property type="match status" value="1"/>
</dbReference>
<dbReference type="SUPFAM" id="SSF52799">
    <property type="entry name" value="(Phosphotyrosine protein) phosphatases II"/>
    <property type="match status" value="1"/>
</dbReference>
<proteinExistence type="predicted"/>
<dbReference type="SMART" id="SM00194">
    <property type="entry name" value="PTPc"/>
    <property type="match status" value="1"/>
</dbReference>
<dbReference type="InterPro" id="IPR029021">
    <property type="entry name" value="Prot-tyrosine_phosphatase-like"/>
</dbReference>
<dbReference type="Proteomes" id="UP000270296">
    <property type="component" value="Unassembled WGS sequence"/>
</dbReference>
<sequence>MLFFIDDFNRVKLTSLSPGVSDYINASYVNGCFGKVAYIATQGPLECTAEDFWRMVIQCDVITVVMLCELLEDSKPKCFKYWPNMKEKKNFGGIRVSNVLLLVLYATVTHCFEVEEVNVKEHITTRQLVVRHDCGKREVHHFQYHGWPDHGSPEEIEPLLEFLEHVRVFQKEDDCRPIVVHCR</sequence>
<evidence type="ECO:0000313" key="2">
    <source>
        <dbReference type="EMBL" id="VDP18322.1"/>
    </source>
</evidence>
<feature type="domain" description="Tyrosine-protein phosphatase" evidence="1">
    <location>
        <begin position="1"/>
        <end position="183"/>
    </location>
</feature>
<accession>A0A3P8AV05</accession>
<dbReference type="Pfam" id="PF00102">
    <property type="entry name" value="Y_phosphatase"/>
    <property type="match status" value="1"/>
</dbReference>
<dbReference type="InterPro" id="IPR050348">
    <property type="entry name" value="Protein-Tyr_Phosphatase"/>
</dbReference>
<dbReference type="PANTHER" id="PTHR19134">
    <property type="entry name" value="RECEPTOR-TYPE TYROSINE-PROTEIN PHOSPHATASE"/>
    <property type="match status" value="1"/>
</dbReference>
<keyword evidence="3" id="KW-1185">Reference proteome</keyword>
<dbReference type="Gene3D" id="3.90.190.10">
    <property type="entry name" value="Protein tyrosine phosphatase superfamily"/>
    <property type="match status" value="1"/>
</dbReference>
<evidence type="ECO:0000259" key="1">
    <source>
        <dbReference type="PROSITE" id="PS50055"/>
    </source>
</evidence>
<dbReference type="AlphaFoldDB" id="A0A3P8AV05"/>
<evidence type="ECO:0000313" key="3">
    <source>
        <dbReference type="Proteomes" id="UP000270296"/>
    </source>
</evidence>
<dbReference type="PRINTS" id="PR00700">
    <property type="entry name" value="PRTYPHPHTASE"/>
</dbReference>
<dbReference type="PANTHER" id="PTHR19134:SF449">
    <property type="entry name" value="TYROSINE-PROTEIN PHOSPHATASE 1"/>
    <property type="match status" value="1"/>
</dbReference>
<dbReference type="GO" id="GO:0004725">
    <property type="term" value="F:protein tyrosine phosphatase activity"/>
    <property type="evidence" value="ECO:0007669"/>
    <property type="project" value="InterPro"/>
</dbReference>
<organism evidence="2 3">
    <name type="scientific">Soboliphyme baturini</name>
    <dbReference type="NCBI Taxonomy" id="241478"/>
    <lineage>
        <taxon>Eukaryota</taxon>
        <taxon>Metazoa</taxon>
        <taxon>Ecdysozoa</taxon>
        <taxon>Nematoda</taxon>
        <taxon>Enoplea</taxon>
        <taxon>Dorylaimia</taxon>
        <taxon>Dioctophymatida</taxon>
        <taxon>Dioctophymatoidea</taxon>
        <taxon>Soboliphymatidae</taxon>
        <taxon>Soboliphyme</taxon>
    </lineage>
</organism>